<dbReference type="EC" id="7.1.1.2" evidence="3"/>
<keyword evidence="5" id="KW-0813">Transport</keyword>
<gene>
    <name evidence="21" type="primary">nad5</name>
</gene>
<feature type="domain" description="NADH:quinone oxidoreductase/Mrp antiporter transmembrane" evidence="19">
    <location>
        <begin position="104"/>
        <end position="379"/>
    </location>
</feature>
<evidence type="ECO:0000256" key="9">
    <source>
        <dbReference type="ARBA" id="ARBA00022967"/>
    </source>
</evidence>
<dbReference type="Pfam" id="PF00361">
    <property type="entry name" value="Proton_antipo_M"/>
    <property type="match status" value="1"/>
</dbReference>
<evidence type="ECO:0000259" key="20">
    <source>
        <dbReference type="Pfam" id="PF06455"/>
    </source>
</evidence>
<dbReference type="PANTHER" id="PTHR42829">
    <property type="entry name" value="NADH-UBIQUINONE OXIDOREDUCTASE CHAIN 5"/>
    <property type="match status" value="1"/>
</dbReference>
<dbReference type="RefSeq" id="YP_009734517.1">
    <property type="nucleotide sequence ID" value="NC_046398.1"/>
</dbReference>
<keyword evidence="9" id="KW-1278">Translocase</keyword>
<evidence type="ECO:0000256" key="16">
    <source>
        <dbReference type="ARBA" id="ARBA00031027"/>
    </source>
</evidence>
<dbReference type="InterPro" id="IPR001750">
    <property type="entry name" value="ND/Mrp_TM"/>
</dbReference>
<dbReference type="PRINTS" id="PR01434">
    <property type="entry name" value="NADHDHGNASE5"/>
</dbReference>
<name>A0A6G5NI89_9HYME</name>
<reference evidence="21" key="1">
    <citation type="submission" date="2018-04" db="EMBL/GenBank/DDBJ databases">
        <title>Evolution of mitochondrial genomes in the ant genus Acropyga (Hymenoptera: Formicidae: Formicinae).</title>
        <authorList>
            <person name="Duan X.-Y."/>
            <person name="Qian Z.-Q."/>
        </authorList>
    </citation>
    <scope>NUCLEOTIDE SEQUENCE</scope>
</reference>
<keyword evidence="10" id="KW-0249">Electron transport</keyword>
<dbReference type="AlphaFoldDB" id="A0A6G5NI89"/>
<evidence type="ECO:0000256" key="15">
    <source>
        <dbReference type="ARBA" id="ARBA00023136"/>
    </source>
</evidence>
<evidence type="ECO:0000256" key="17">
    <source>
        <dbReference type="ARBA" id="ARBA00049551"/>
    </source>
</evidence>
<evidence type="ECO:0000256" key="10">
    <source>
        <dbReference type="ARBA" id="ARBA00022982"/>
    </source>
</evidence>
<proteinExistence type="predicted"/>
<feature type="transmembrane region" description="Helical" evidence="18">
    <location>
        <begin position="84"/>
        <end position="103"/>
    </location>
</feature>
<evidence type="ECO:0000256" key="13">
    <source>
        <dbReference type="ARBA" id="ARBA00023075"/>
    </source>
</evidence>
<sequence>MLNLYIYSFFMILMFIIFFFYSIFLNLLNFSFMLEWMLFNLNSINVEFFILIDWVACLFISVVMMISSMIMLYSSIYMGNEIYLNRFIILLNFFILSMILMIISPNLISILFGWDGLGLISYCLVIFYQNYLSFNSGMVTILCNRIGDIGLLMTIGMMSFLGSWSMYFLNKDFLLILMMILLASITKSAQLPFSSWLPMAMAAPTPISALVHSSTLVTAGVYLMIRFSKFFESNLIISKILFYSSIFTMFMAGLMANFEIDLKKIIALSTLSQLGLMMMILSLGFSMLSFFHLLIHAIFKSLLFMCAGIMIHLMDNNQDIRFSGNLNKYIPFTMMSFYISNLSLMGFPFLSGFYSKDLIMELIYLMDINMFLLVMILLSLMFTISYSLRLFYFIFFSSMKNKSFNYYEENMLMNLSMLILMMLSLFSGSLMMWLFFFNDYFLFMNIFIKLITMIMMILGVMIGYSMVMKNFMNLYVLSYFFSSMWFLNYMYVWNYKFFLIFSLKFYMLDKSWIEFVGKNLLLNVIKKMMIYLNLYKIFMFIFLIFFLLIMFYF</sequence>
<dbReference type="Pfam" id="PF06455">
    <property type="entry name" value="NADH5_C"/>
    <property type="match status" value="1"/>
</dbReference>
<comment type="catalytic activity">
    <reaction evidence="17">
        <text>a ubiquinone + NADH + 5 H(+)(in) = a ubiquinol + NAD(+) + 4 H(+)(out)</text>
        <dbReference type="Rhea" id="RHEA:29091"/>
        <dbReference type="Rhea" id="RHEA-COMP:9565"/>
        <dbReference type="Rhea" id="RHEA-COMP:9566"/>
        <dbReference type="ChEBI" id="CHEBI:15378"/>
        <dbReference type="ChEBI" id="CHEBI:16389"/>
        <dbReference type="ChEBI" id="CHEBI:17976"/>
        <dbReference type="ChEBI" id="CHEBI:57540"/>
        <dbReference type="ChEBI" id="CHEBI:57945"/>
        <dbReference type="EC" id="7.1.1.2"/>
    </reaction>
</comment>
<evidence type="ECO:0000259" key="19">
    <source>
        <dbReference type="Pfam" id="PF00361"/>
    </source>
</evidence>
<evidence type="ECO:0000256" key="3">
    <source>
        <dbReference type="ARBA" id="ARBA00012944"/>
    </source>
</evidence>
<evidence type="ECO:0000256" key="6">
    <source>
        <dbReference type="ARBA" id="ARBA00022660"/>
    </source>
</evidence>
<evidence type="ECO:0000256" key="1">
    <source>
        <dbReference type="ARBA" id="ARBA00003257"/>
    </source>
</evidence>
<dbReference type="PRINTS" id="PR01435">
    <property type="entry name" value="NPOXDRDTASE5"/>
</dbReference>
<comment type="subcellular location">
    <subcellularLocation>
        <location evidence="2">Mitochondrion inner membrane</location>
        <topology evidence="2">Multi-pass membrane protein</topology>
    </subcellularLocation>
</comment>
<dbReference type="InterPro" id="IPR003945">
    <property type="entry name" value="NU5C-like"/>
</dbReference>
<dbReference type="GO" id="GO:0005743">
    <property type="term" value="C:mitochondrial inner membrane"/>
    <property type="evidence" value="ECO:0007669"/>
    <property type="project" value="UniProtKB-SubCell"/>
</dbReference>
<evidence type="ECO:0000256" key="5">
    <source>
        <dbReference type="ARBA" id="ARBA00022448"/>
    </source>
</evidence>
<dbReference type="PANTHER" id="PTHR42829:SF2">
    <property type="entry name" value="NADH-UBIQUINONE OXIDOREDUCTASE CHAIN 5"/>
    <property type="match status" value="1"/>
</dbReference>
<organism evidence="21">
    <name type="scientific">Acropyga sauteri</name>
    <dbReference type="NCBI Taxonomy" id="602226"/>
    <lineage>
        <taxon>Eukaryota</taxon>
        <taxon>Metazoa</taxon>
        <taxon>Ecdysozoa</taxon>
        <taxon>Arthropoda</taxon>
        <taxon>Hexapoda</taxon>
        <taxon>Insecta</taxon>
        <taxon>Pterygota</taxon>
        <taxon>Neoptera</taxon>
        <taxon>Endopterygota</taxon>
        <taxon>Hymenoptera</taxon>
        <taxon>Apocrita</taxon>
        <taxon>Aculeata</taxon>
        <taxon>Formicoidea</taxon>
        <taxon>Formicidae</taxon>
        <taxon>Formicinae</taxon>
        <taxon>Acropyga</taxon>
    </lineage>
</organism>
<keyword evidence="11 18" id="KW-1133">Transmembrane helix</keyword>
<keyword evidence="8" id="KW-0999">Mitochondrion inner membrane</keyword>
<keyword evidence="6" id="KW-0679">Respiratory chain</keyword>
<dbReference type="InterPro" id="IPR010934">
    <property type="entry name" value="NADH_DH_su5_C"/>
</dbReference>
<geneLocation type="mitochondrion" evidence="21"/>
<keyword evidence="7 18" id="KW-0812">Transmembrane</keyword>
<evidence type="ECO:0000256" key="14">
    <source>
        <dbReference type="ARBA" id="ARBA00023128"/>
    </source>
</evidence>
<feature type="transmembrane region" description="Helical" evidence="18">
    <location>
        <begin position="442"/>
        <end position="464"/>
    </location>
</feature>
<dbReference type="CTD" id="67122142"/>
<keyword evidence="13" id="KW-0830">Ubiquinone</keyword>
<dbReference type="GO" id="GO:0015990">
    <property type="term" value="P:electron transport coupled proton transport"/>
    <property type="evidence" value="ECO:0007669"/>
    <property type="project" value="TreeGrafter"/>
</dbReference>
<feature type="transmembrane region" description="Helical" evidence="18">
    <location>
        <begin position="293"/>
        <end position="314"/>
    </location>
</feature>
<dbReference type="GO" id="GO:0003954">
    <property type="term" value="F:NADH dehydrogenase activity"/>
    <property type="evidence" value="ECO:0007669"/>
    <property type="project" value="TreeGrafter"/>
</dbReference>
<dbReference type="EMBL" id="MH158411">
    <property type="protein sequence ID" value="QBG38674.1"/>
    <property type="molecule type" value="Genomic_DNA"/>
</dbReference>
<dbReference type="GeneID" id="44790041"/>
<feature type="transmembrane region" description="Helical" evidence="18">
    <location>
        <begin position="48"/>
        <end position="72"/>
    </location>
</feature>
<feature type="transmembrane region" description="Helical" evidence="18">
    <location>
        <begin position="326"/>
        <end position="350"/>
    </location>
</feature>
<feature type="transmembrane region" description="Helical" evidence="18">
    <location>
        <begin position="530"/>
        <end position="552"/>
    </location>
</feature>
<feature type="transmembrane region" description="Helical" evidence="18">
    <location>
        <begin position="240"/>
        <end position="258"/>
    </location>
</feature>
<keyword evidence="12" id="KW-0520">NAD</keyword>
<dbReference type="GO" id="GO:0042773">
    <property type="term" value="P:ATP synthesis coupled electron transport"/>
    <property type="evidence" value="ECO:0007669"/>
    <property type="project" value="InterPro"/>
</dbReference>
<dbReference type="GO" id="GO:0008137">
    <property type="term" value="F:NADH dehydrogenase (ubiquinone) activity"/>
    <property type="evidence" value="ECO:0007669"/>
    <property type="project" value="UniProtKB-EC"/>
</dbReference>
<feature type="transmembrane region" description="Helical" evidence="18">
    <location>
        <begin position="173"/>
        <end position="197"/>
    </location>
</feature>
<keyword evidence="14 21" id="KW-0496">Mitochondrion</keyword>
<feature type="transmembrane region" description="Helical" evidence="18">
    <location>
        <begin position="109"/>
        <end position="128"/>
    </location>
</feature>
<protein>
    <recommendedName>
        <fullName evidence="4">NADH-ubiquinone oxidoreductase chain 5</fullName>
        <ecNumber evidence="3">7.1.1.2</ecNumber>
    </recommendedName>
    <alternativeName>
        <fullName evidence="16">NADH dehydrogenase subunit 5</fullName>
    </alternativeName>
</protein>
<evidence type="ECO:0000256" key="7">
    <source>
        <dbReference type="ARBA" id="ARBA00022692"/>
    </source>
</evidence>
<feature type="transmembrane region" description="Helical" evidence="18">
    <location>
        <begin position="149"/>
        <end position="167"/>
    </location>
</feature>
<feature type="transmembrane region" description="Helical" evidence="18">
    <location>
        <begin position="7"/>
        <end position="28"/>
    </location>
</feature>
<feature type="transmembrane region" description="Helical" evidence="18">
    <location>
        <begin position="265"/>
        <end position="287"/>
    </location>
</feature>
<feature type="transmembrane region" description="Helical" evidence="18">
    <location>
        <begin position="209"/>
        <end position="228"/>
    </location>
</feature>
<evidence type="ECO:0000256" key="12">
    <source>
        <dbReference type="ARBA" id="ARBA00023027"/>
    </source>
</evidence>
<evidence type="ECO:0000256" key="4">
    <source>
        <dbReference type="ARBA" id="ARBA00021096"/>
    </source>
</evidence>
<evidence type="ECO:0000256" key="8">
    <source>
        <dbReference type="ARBA" id="ARBA00022792"/>
    </source>
</evidence>
<accession>A0A6G5NI89</accession>
<evidence type="ECO:0000313" key="21">
    <source>
        <dbReference type="EMBL" id="QBG38674.1"/>
    </source>
</evidence>
<feature type="domain" description="NADH dehydrogenase subunit 5 C-terminal" evidence="20">
    <location>
        <begin position="386"/>
        <end position="552"/>
    </location>
</feature>
<feature type="transmembrane region" description="Helical" evidence="18">
    <location>
        <begin position="370"/>
        <end position="395"/>
    </location>
</feature>
<evidence type="ECO:0000256" key="11">
    <source>
        <dbReference type="ARBA" id="ARBA00022989"/>
    </source>
</evidence>
<comment type="function">
    <text evidence="1">Core subunit of the mitochondrial membrane respiratory chain NADH dehydrogenase (Complex I) that is believed to belong to the minimal assembly required for catalysis. Complex I functions in the transfer of electrons from NADH to the respiratory chain. The immediate electron acceptor for the enzyme is believed to be ubiquinone.</text>
</comment>
<keyword evidence="15 18" id="KW-0472">Membrane</keyword>
<evidence type="ECO:0000256" key="18">
    <source>
        <dbReference type="SAM" id="Phobius"/>
    </source>
</evidence>
<feature type="transmembrane region" description="Helical" evidence="18">
    <location>
        <begin position="415"/>
        <end position="436"/>
    </location>
</feature>
<evidence type="ECO:0000256" key="2">
    <source>
        <dbReference type="ARBA" id="ARBA00004448"/>
    </source>
</evidence>